<gene>
    <name evidence="2" type="ORF">HY912_08165</name>
</gene>
<name>A0A9D6V0V3_9BACT</name>
<dbReference type="Proteomes" id="UP000807825">
    <property type="component" value="Unassembled WGS sequence"/>
</dbReference>
<accession>A0A9D6V0V3</accession>
<dbReference type="AlphaFoldDB" id="A0A9D6V0V3"/>
<evidence type="ECO:0000313" key="2">
    <source>
        <dbReference type="EMBL" id="MBI5249454.1"/>
    </source>
</evidence>
<reference evidence="2" key="1">
    <citation type="submission" date="2020-07" db="EMBL/GenBank/DDBJ databases">
        <title>Huge and variable diversity of episymbiotic CPR bacteria and DPANN archaea in groundwater ecosystems.</title>
        <authorList>
            <person name="He C.Y."/>
            <person name="Keren R."/>
            <person name="Whittaker M."/>
            <person name="Farag I.F."/>
            <person name="Doudna J."/>
            <person name="Cate J.H.D."/>
            <person name="Banfield J.F."/>
        </authorList>
    </citation>
    <scope>NUCLEOTIDE SEQUENCE</scope>
    <source>
        <strain evidence="2">NC_groundwater_1664_Pr3_B-0.1um_52_9</strain>
    </source>
</reference>
<evidence type="ECO:0000313" key="3">
    <source>
        <dbReference type="Proteomes" id="UP000807825"/>
    </source>
</evidence>
<feature type="region of interest" description="Disordered" evidence="1">
    <location>
        <begin position="1"/>
        <end position="27"/>
    </location>
</feature>
<comment type="caution">
    <text evidence="2">The sequence shown here is derived from an EMBL/GenBank/DDBJ whole genome shotgun (WGS) entry which is preliminary data.</text>
</comment>
<protein>
    <submittedName>
        <fullName evidence="2">Uncharacterized protein</fullName>
    </submittedName>
</protein>
<sequence>MGTLGKIHQDGLWHGVVPRPNDEKNGQEIGSEQHFHARQVIDLVQSGFGNTPYVRHVNLGAWLRFEKKYT</sequence>
<organism evidence="2 3">
    <name type="scientific">Desulfomonile tiedjei</name>
    <dbReference type="NCBI Taxonomy" id="2358"/>
    <lineage>
        <taxon>Bacteria</taxon>
        <taxon>Pseudomonadati</taxon>
        <taxon>Thermodesulfobacteriota</taxon>
        <taxon>Desulfomonilia</taxon>
        <taxon>Desulfomonilales</taxon>
        <taxon>Desulfomonilaceae</taxon>
        <taxon>Desulfomonile</taxon>
    </lineage>
</organism>
<evidence type="ECO:0000256" key="1">
    <source>
        <dbReference type="SAM" id="MobiDB-lite"/>
    </source>
</evidence>
<dbReference type="EMBL" id="JACRDE010000222">
    <property type="protein sequence ID" value="MBI5249454.1"/>
    <property type="molecule type" value="Genomic_DNA"/>
</dbReference>
<proteinExistence type="predicted"/>